<dbReference type="Gene3D" id="3.40.50.620">
    <property type="entry name" value="HUPs"/>
    <property type="match status" value="1"/>
</dbReference>
<dbReference type="PANTHER" id="PTHR43196">
    <property type="entry name" value="SULFATE ADENYLYLTRANSFERASE SUBUNIT 2"/>
    <property type="match status" value="1"/>
</dbReference>
<evidence type="ECO:0000259" key="1">
    <source>
        <dbReference type="Pfam" id="PF01507"/>
    </source>
</evidence>
<reference evidence="3" key="1">
    <citation type="submission" date="2018-02" db="EMBL/GenBank/DDBJ databases">
        <authorList>
            <person name="Moore K."/>
            <person name="Momper L."/>
        </authorList>
    </citation>
    <scope>NUCLEOTIDE SEQUENCE [LARGE SCALE GENOMIC DNA]</scope>
    <source>
        <strain evidence="3">ULC18</strain>
    </source>
</reference>
<accession>A0A2T1EE84</accession>
<dbReference type="GO" id="GO:0003824">
    <property type="term" value="F:catalytic activity"/>
    <property type="evidence" value="ECO:0007669"/>
    <property type="project" value="InterPro"/>
</dbReference>
<keyword evidence="3" id="KW-1185">Reference proteome</keyword>
<dbReference type="RefSeq" id="WP_106255741.1">
    <property type="nucleotide sequence ID" value="NZ_CAWNSW010000051.1"/>
</dbReference>
<dbReference type="InterPro" id="IPR050128">
    <property type="entry name" value="Sulfate_adenylyltrnsfr_sub2"/>
</dbReference>
<dbReference type="OrthoDB" id="9774475at2"/>
<reference evidence="2 3" key="2">
    <citation type="submission" date="2018-03" db="EMBL/GenBank/DDBJ databases">
        <title>The ancient ancestry and fast evolution of plastids.</title>
        <authorList>
            <person name="Moore K.R."/>
            <person name="Magnabosco C."/>
            <person name="Momper L."/>
            <person name="Gold D.A."/>
            <person name="Bosak T."/>
            <person name="Fournier G.P."/>
        </authorList>
    </citation>
    <scope>NUCLEOTIDE SEQUENCE [LARGE SCALE GENOMIC DNA]</scope>
    <source>
        <strain evidence="2 3">ULC18</strain>
    </source>
</reference>
<dbReference type="Proteomes" id="UP000239576">
    <property type="component" value="Unassembled WGS sequence"/>
</dbReference>
<dbReference type="InterPro" id="IPR002500">
    <property type="entry name" value="PAPS_reduct_dom"/>
</dbReference>
<organism evidence="2 3">
    <name type="scientific">Stenomitos frigidus ULC18</name>
    <dbReference type="NCBI Taxonomy" id="2107698"/>
    <lineage>
        <taxon>Bacteria</taxon>
        <taxon>Bacillati</taxon>
        <taxon>Cyanobacteriota</taxon>
        <taxon>Cyanophyceae</taxon>
        <taxon>Leptolyngbyales</taxon>
        <taxon>Leptolyngbyaceae</taxon>
        <taxon>Stenomitos</taxon>
    </lineage>
</organism>
<dbReference type="InterPro" id="IPR014729">
    <property type="entry name" value="Rossmann-like_a/b/a_fold"/>
</dbReference>
<dbReference type="AlphaFoldDB" id="A0A2T1EE84"/>
<evidence type="ECO:0000313" key="2">
    <source>
        <dbReference type="EMBL" id="PSB31011.1"/>
    </source>
</evidence>
<dbReference type="Pfam" id="PF01507">
    <property type="entry name" value="PAPS_reduct"/>
    <property type="match status" value="1"/>
</dbReference>
<name>A0A2T1EE84_9CYAN</name>
<gene>
    <name evidence="2" type="ORF">C7B82_07785</name>
</gene>
<protein>
    <submittedName>
        <fullName evidence="2">Phosphoadenosine phosphosulfate reductase</fullName>
    </submittedName>
</protein>
<feature type="domain" description="Phosphoadenosine phosphosulphate reductase" evidence="1">
    <location>
        <begin position="9"/>
        <end position="121"/>
    </location>
</feature>
<dbReference type="SUPFAM" id="SSF52402">
    <property type="entry name" value="Adenine nucleotide alpha hydrolases-like"/>
    <property type="match status" value="1"/>
</dbReference>
<proteinExistence type="predicted"/>
<dbReference type="EMBL" id="PVWK01000043">
    <property type="protein sequence ID" value="PSB31011.1"/>
    <property type="molecule type" value="Genomic_DNA"/>
</dbReference>
<comment type="caution">
    <text evidence="2">The sequence shown here is derived from an EMBL/GenBank/DDBJ whole genome shotgun (WGS) entry which is preliminary data.</text>
</comment>
<dbReference type="PANTHER" id="PTHR43196:SF2">
    <property type="entry name" value="PHOSPHOADENOSINE PHOSPHOSULFATE REDUCTASE"/>
    <property type="match status" value="1"/>
</dbReference>
<sequence length="268" mass="31607">MSEKKVRHILGLSGGKDSTALAILMRQKYPDLEIEYFFCDTHKELTETYDYLRRIEDWLGIKIHYLESERGFDHWLDLHGGYLPSPRQRWCTELMKIKPLEKWVGDDVVVSYIGIRADENRDGYISTKPSITARFPFKEYGLVKADILHLLEESGIGMPDYYRWRSRSGCYFCFFQRKYEWVMLAQEHPDLFQKAIDYEQNHRDGRTYTWTQGETLLELVARKDDIIADHQKAMMRQQQTQPNRPLAEALATVLDEEDDTLPCLACHL</sequence>
<evidence type="ECO:0000313" key="3">
    <source>
        <dbReference type="Proteomes" id="UP000239576"/>
    </source>
</evidence>